<evidence type="ECO:0000256" key="1">
    <source>
        <dbReference type="SAM" id="MobiDB-lite"/>
    </source>
</evidence>
<reference evidence="2 3" key="1">
    <citation type="submission" date="2021-01" db="EMBL/GenBank/DDBJ databases">
        <title>Whole genome shotgun sequence of Plantactinospora mayteni NBRC 109088.</title>
        <authorList>
            <person name="Komaki H."/>
            <person name="Tamura T."/>
        </authorList>
    </citation>
    <scope>NUCLEOTIDE SEQUENCE [LARGE SCALE GENOMIC DNA]</scope>
    <source>
        <strain evidence="2 3">NBRC 109088</strain>
    </source>
</reference>
<proteinExistence type="predicted"/>
<protein>
    <submittedName>
        <fullName evidence="2">Uncharacterized protein</fullName>
    </submittedName>
</protein>
<gene>
    <name evidence="2" type="ORF">Pma05_13540</name>
</gene>
<dbReference type="EMBL" id="BONX01000007">
    <property type="protein sequence ID" value="GIG94781.1"/>
    <property type="molecule type" value="Genomic_DNA"/>
</dbReference>
<name>A0ABQ4EJ69_9ACTN</name>
<comment type="caution">
    <text evidence="2">The sequence shown here is derived from an EMBL/GenBank/DDBJ whole genome shotgun (WGS) entry which is preliminary data.</text>
</comment>
<accession>A0ABQ4EJ69</accession>
<feature type="region of interest" description="Disordered" evidence="1">
    <location>
        <begin position="1"/>
        <end position="38"/>
    </location>
</feature>
<keyword evidence="3" id="KW-1185">Reference proteome</keyword>
<evidence type="ECO:0000313" key="2">
    <source>
        <dbReference type="EMBL" id="GIG94781.1"/>
    </source>
</evidence>
<evidence type="ECO:0000313" key="3">
    <source>
        <dbReference type="Proteomes" id="UP000621500"/>
    </source>
</evidence>
<dbReference type="Proteomes" id="UP000621500">
    <property type="component" value="Unassembled WGS sequence"/>
</dbReference>
<organism evidence="2 3">
    <name type="scientific">Plantactinospora mayteni</name>
    <dbReference type="NCBI Taxonomy" id="566021"/>
    <lineage>
        <taxon>Bacteria</taxon>
        <taxon>Bacillati</taxon>
        <taxon>Actinomycetota</taxon>
        <taxon>Actinomycetes</taxon>
        <taxon>Micromonosporales</taxon>
        <taxon>Micromonosporaceae</taxon>
        <taxon>Plantactinospora</taxon>
    </lineage>
</organism>
<sequence length="60" mass="5879">MSLTRSEAELSGAGSAARPAAEPDVSGDEPTKPAPLPAVPGLVMIAAGEDAPVCSDGTCR</sequence>